<evidence type="ECO:0000313" key="2">
    <source>
        <dbReference type="EMBL" id="MDF2258609.1"/>
    </source>
</evidence>
<name>A0ABT5Z4H3_9ACTN</name>
<feature type="compositionally biased region" description="Basic and acidic residues" evidence="1">
    <location>
        <begin position="136"/>
        <end position="156"/>
    </location>
</feature>
<dbReference type="RefSeq" id="WP_275817784.1">
    <property type="nucleotide sequence ID" value="NZ_BAAANM010000006.1"/>
</dbReference>
<protein>
    <recommendedName>
        <fullName evidence="4">Phage or prophage related protein</fullName>
    </recommendedName>
</protein>
<organism evidence="2 3">
    <name type="scientific">Streptantibioticus ferralitis</name>
    <dbReference type="NCBI Taxonomy" id="236510"/>
    <lineage>
        <taxon>Bacteria</taxon>
        <taxon>Bacillati</taxon>
        <taxon>Actinomycetota</taxon>
        <taxon>Actinomycetes</taxon>
        <taxon>Kitasatosporales</taxon>
        <taxon>Streptomycetaceae</taxon>
        <taxon>Streptantibioticus</taxon>
    </lineage>
</organism>
<evidence type="ECO:0000313" key="3">
    <source>
        <dbReference type="Proteomes" id="UP001220022"/>
    </source>
</evidence>
<feature type="region of interest" description="Disordered" evidence="1">
    <location>
        <begin position="100"/>
        <end position="182"/>
    </location>
</feature>
<proteinExistence type="predicted"/>
<sequence length="312" mass="33588">MARIRTIKPEAFASESLAEVSLTAERTFFGLLTQADDHGRYRDHAAIIRGVLWPLRPEHTALNVEDDLQQLAAAGLICRYTGPDGKAYLHIVSWHTHQKINRPGVPRHPACPHHNSGHEPALSEPSLKAHGGLTEHSAKPRGDIGEPSRVSGENHEPAGQQGFTEGSVRPRGGLTEPSMNPHRLDLGPRILDQGSIPSGGASAPAPDTISAQQLIGEYIATCASRPPSKVLGHLGREINQLLTDGIHPAHIRAGLERFRAKPMHPSVLSSLVNEAMNARPSGPNTRPGFSANVHGHTPWTNPTDPAAYAEEL</sequence>
<evidence type="ECO:0008006" key="4">
    <source>
        <dbReference type="Google" id="ProtNLM"/>
    </source>
</evidence>
<comment type="caution">
    <text evidence="2">The sequence shown here is derived from an EMBL/GenBank/DDBJ whole genome shotgun (WGS) entry which is preliminary data.</text>
</comment>
<reference evidence="2 3" key="1">
    <citation type="submission" date="2023-03" db="EMBL/GenBank/DDBJ databases">
        <title>Draft genome sequence of type strain Streptomyces ferralitis JCM 14344.</title>
        <authorList>
            <person name="Klaysubun C."/>
            <person name="Duangmal K."/>
        </authorList>
    </citation>
    <scope>NUCLEOTIDE SEQUENCE [LARGE SCALE GENOMIC DNA]</scope>
    <source>
        <strain evidence="2 3">JCM 14344</strain>
    </source>
</reference>
<evidence type="ECO:0000256" key="1">
    <source>
        <dbReference type="SAM" id="MobiDB-lite"/>
    </source>
</evidence>
<keyword evidence="3" id="KW-1185">Reference proteome</keyword>
<dbReference type="Proteomes" id="UP001220022">
    <property type="component" value="Unassembled WGS sequence"/>
</dbReference>
<feature type="region of interest" description="Disordered" evidence="1">
    <location>
        <begin position="277"/>
        <end position="312"/>
    </location>
</feature>
<dbReference type="EMBL" id="JARHTQ010000016">
    <property type="protein sequence ID" value="MDF2258609.1"/>
    <property type="molecule type" value="Genomic_DNA"/>
</dbReference>
<gene>
    <name evidence="2" type="ORF">P2L57_23650</name>
</gene>
<accession>A0ABT5Z4H3</accession>